<gene>
    <name evidence="1" type="ORF">TTAC_LOCUS9911</name>
</gene>
<dbReference type="AlphaFoldDB" id="A0A0R3X8Q1"/>
<accession>A0A0R3X8Q1</accession>
<dbReference type="Proteomes" id="UP000274429">
    <property type="component" value="Unassembled WGS sequence"/>
</dbReference>
<evidence type="ECO:0000313" key="1">
    <source>
        <dbReference type="EMBL" id="VDM34884.1"/>
    </source>
</evidence>
<reference evidence="3" key="1">
    <citation type="submission" date="2017-02" db="UniProtKB">
        <authorList>
            <consortium name="WormBaseParasite"/>
        </authorList>
    </citation>
    <scope>IDENTIFICATION</scope>
</reference>
<dbReference type="EMBL" id="UYWX01021152">
    <property type="protein sequence ID" value="VDM34884.1"/>
    <property type="molecule type" value="Genomic_DNA"/>
</dbReference>
<sequence>MANDGSNDGWIYASACEDDGRHDVEFHPVLATGNAGRGASFAVCSTGIVTQTCMEVKREEEEEVKRWVMMMVVEEEEEEEVKSFMQENHLQGPFFQSFVNVNFLKGDNIEIIVSDARFSETGHYYREGKLTVVWIRKKVDRDIRELDGGFVGTLATLCLSRLLDYLAGAMEDDRLVSQVPSPVENVYVHWAGAWQVEVEVDVGAHLLWF</sequence>
<proteinExistence type="predicted"/>
<protein>
    <submittedName>
        <fullName evidence="3">DUF4283 domain-containing protein</fullName>
    </submittedName>
</protein>
<reference evidence="1 2" key="2">
    <citation type="submission" date="2018-11" db="EMBL/GenBank/DDBJ databases">
        <authorList>
            <consortium name="Pathogen Informatics"/>
        </authorList>
    </citation>
    <scope>NUCLEOTIDE SEQUENCE [LARGE SCALE GENOMIC DNA]</scope>
</reference>
<evidence type="ECO:0000313" key="3">
    <source>
        <dbReference type="WBParaSite" id="TTAC_0000992601-mRNA-1"/>
    </source>
</evidence>
<evidence type="ECO:0000313" key="2">
    <source>
        <dbReference type="Proteomes" id="UP000274429"/>
    </source>
</evidence>
<name>A0A0R3X8Q1_HYDTA</name>
<organism evidence="3">
    <name type="scientific">Hydatigena taeniaeformis</name>
    <name type="common">Feline tapeworm</name>
    <name type="synonym">Taenia taeniaeformis</name>
    <dbReference type="NCBI Taxonomy" id="6205"/>
    <lineage>
        <taxon>Eukaryota</taxon>
        <taxon>Metazoa</taxon>
        <taxon>Spiralia</taxon>
        <taxon>Lophotrochozoa</taxon>
        <taxon>Platyhelminthes</taxon>
        <taxon>Cestoda</taxon>
        <taxon>Eucestoda</taxon>
        <taxon>Cyclophyllidea</taxon>
        <taxon>Taeniidae</taxon>
        <taxon>Hydatigera</taxon>
    </lineage>
</organism>
<dbReference type="WBParaSite" id="TTAC_0000992601-mRNA-1">
    <property type="protein sequence ID" value="TTAC_0000992601-mRNA-1"/>
    <property type="gene ID" value="TTAC_0000992601"/>
</dbReference>
<keyword evidence="2" id="KW-1185">Reference proteome</keyword>